<feature type="compositionally biased region" description="Basic and acidic residues" evidence="7">
    <location>
        <begin position="16"/>
        <end position="26"/>
    </location>
</feature>
<evidence type="ECO:0000256" key="1">
    <source>
        <dbReference type="ARBA" id="ARBA00005843"/>
    </source>
</evidence>
<dbReference type="AlphaFoldDB" id="A0ABD1YLB6"/>
<dbReference type="InterPro" id="IPR002110">
    <property type="entry name" value="Ankyrin_rpt"/>
</dbReference>
<dbReference type="PROSITE" id="PS00108">
    <property type="entry name" value="PROTEIN_KINASE_ST"/>
    <property type="match status" value="1"/>
</dbReference>
<dbReference type="InterPro" id="IPR011009">
    <property type="entry name" value="Kinase-like_dom_sf"/>
</dbReference>
<dbReference type="PROSITE" id="PS50297">
    <property type="entry name" value="ANK_REP_REGION"/>
    <property type="match status" value="1"/>
</dbReference>
<dbReference type="InterPro" id="IPR036770">
    <property type="entry name" value="Ankyrin_rpt-contain_sf"/>
</dbReference>
<accession>A0ABD1YLB6</accession>
<feature type="region of interest" description="Disordered" evidence="7">
    <location>
        <begin position="1"/>
        <end position="50"/>
    </location>
</feature>
<dbReference type="SMART" id="SM00220">
    <property type="entry name" value="S_TKc"/>
    <property type="match status" value="1"/>
</dbReference>
<evidence type="ECO:0000313" key="9">
    <source>
        <dbReference type="EMBL" id="KAL2630492.1"/>
    </source>
</evidence>
<organism evidence="9 10">
    <name type="scientific">Riccia fluitans</name>
    <dbReference type="NCBI Taxonomy" id="41844"/>
    <lineage>
        <taxon>Eukaryota</taxon>
        <taxon>Viridiplantae</taxon>
        <taxon>Streptophyta</taxon>
        <taxon>Embryophyta</taxon>
        <taxon>Marchantiophyta</taxon>
        <taxon>Marchantiopsida</taxon>
        <taxon>Marchantiidae</taxon>
        <taxon>Marchantiales</taxon>
        <taxon>Ricciaceae</taxon>
        <taxon>Riccia</taxon>
    </lineage>
</organism>
<dbReference type="SUPFAM" id="SSF48403">
    <property type="entry name" value="Ankyrin repeat"/>
    <property type="match status" value="1"/>
</dbReference>
<dbReference type="SMART" id="SM00248">
    <property type="entry name" value="ANK"/>
    <property type="match status" value="3"/>
</dbReference>
<evidence type="ECO:0000256" key="4">
    <source>
        <dbReference type="ARBA" id="ARBA00022777"/>
    </source>
</evidence>
<dbReference type="Pfam" id="PF12796">
    <property type="entry name" value="Ank_2"/>
    <property type="match status" value="1"/>
</dbReference>
<dbReference type="PANTHER" id="PTHR44329:SF140">
    <property type="entry name" value="INACTIVE PROTEIN TYROSINE KINASE PTKL"/>
    <property type="match status" value="1"/>
</dbReference>
<keyword evidence="2" id="KW-0808">Transferase</keyword>
<keyword evidence="4" id="KW-0418">Kinase</keyword>
<dbReference type="EMBL" id="JBHFFA010000004">
    <property type="protein sequence ID" value="KAL2630492.1"/>
    <property type="molecule type" value="Genomic_DNA"/>
</dbReference>
<evidence type="ECO:0000313" key="10">
    <source>
        <dbReference type="Proteomes" id="UP001605036"/>
    </source>
</evidence>
<dbReference type="InterPro" id="IPR001245">
    <property type="entry name" value="Ser-Thr/Tyr_kinase_cat_dom"/>
</dbReference>
<dbReference type="Gene3D" id="1.25.40.20">
    <property type="entry name" value="Ankyrin repeat-containing domain"/>
    <property type="match status" value="1"/>
</dbReference>
<evidence type="ECO:0000256" key="6">
    <source>
        <dbReference type="PROSITE-ProRule" id="PRU00023"/>
    </source>
</evidence>
<feature type="domain" description="Protein kinase" evidence="8">
    <location>
        <begin position="237"/>
        <end position="501"/>
    </location>
</feature>
<dbReference type="PANTHER" id="PTHR44329">
    <property type="entry name" value="SERINE/THREONINE-PROTEIN KINASE TNNI3K-RELATED"/>
    <property type="match status" value="1"/>
</dbReference>
<dbReference type="FunFam" id="3.30.200.20:FF:000180">
    <property type="entry name" value="serine/threonine-protein kinase STY46-like"/>
    <property type="match status" value="1"/>
</dbReference>
<reference evidence="9 10" key="1">
    <citation type="submission" date="2024-09" db="EMBL/GenBank/DDBJ databases">
        <title>Chromosome-scale assembly of Riccia fluitans.</title>
        <authorList>
            <person name="Paukszto L."/>
            <person name="Sawicki J."/>
            <person name="Karawczyk K."/>
            <person name="Piernik-Szablinska J."/>
            <person name="Szczecinska M."/>
            <person name="Mazdziarz M."/>
        </authorList>
    </citation>
    <scope>NUCLEOTIDE SEQUENCE [LARGE SCALE GENOMIC DNA]</scope>
    <source>
        <strain evidence="9">Rf_01</strain>
        <tissue evidence="9">Aerial parts of the thallus</tissue>
    </source>
</reference>
<evidence type="ECO:0000256" key="5">
    <source>
        <dbReference type="ARBA" id="ARBA00022840"/>
    </source>
</evidence>
<keyword evidence="6" id="KW-0040">ANK repeat</keyword>
<name>A0ABD1YLB6_9MARC</name>
<protein>
    <recommendedName>
        <fullName evidence="8">Protein kinase domain-containing protein</fullName>
    </recommendedName>
</protein>
<dbReference type="Proteomes" id="UP001605036">
    <property type="component" value="Unassembled WGS sequence"/>
</dbReference>
<dbReference type="GO" id="GO:0005524">
    <property type="term" value="F:ATP binding"/>
    <property type="evidence" value="ECO:0007669"/>
    <property type="project" value="UniProtKB-KW"/>
</dbReference>
<dbReference type="Gene3D" id="3.30.200.20">
    <property type="entry name" value="Phosphorylase Kinase, domain 1"/>
    <property type="match status" value="1"/>
</dbReference>
<dbReference type="PROSITE" id="PS50011">
    <property type="entry name" value="PROTEIN_KINASE_DOM"/>
    <property type="match status" value="1"/>
</dbReference>
<evidence type="ECO:0000256" key="3">
    <source>
        <dbReference type="ARBA" id="ARBA00022741"/>
    </source>
</evidence>
<evidence type="ECO:0000259" key="8">
    <source>
        <dbReference type="PROSITE" id="PS50011"/>
    </source>
</evidence>
<dbReference type="GO" id="GO:0004672">
    <property type="term" value="F:protein kinase activity"/>
    <property type="evidence" value="ECO:0007669"/>
    <property type="project" value="UniProtKB-ARBA"/>
</dbReference>
<dbReference type="SUPFAM" id="SSF56112">
    <property type="entry name" value="Protein kinase-like (PK-like)"/>
    <property type="match status" value="1"/>
</dbReference>
<dbReference type="PRINTS" id="PR00109">
    <property type="entry name" value="TYRKINASE"/>
</dbReference>
<sequence length="520" mass="58280">MTRAFRRRGPSAMCEGSRHEGLESPKKSVSGGSRAGCNEENKSSTMSEVAVDDPKNKFDVKGTLRKAVTFLRSMDTSSSKQRLIFVRQSSLAPQKARKGITKEESQKLLSAAQLDATLQLLFYASKGDVVGVQAMIDKNINVNAADFDQRTALHIAACENHIEVVKLLIKHGAEVNAEDRWGSTPLGDAQHYGNIEICKLLEANQGKLAKNARNSLMRMSSALVPEYEIDQSTLSFYESDTPAVKGNLHRPALWQGTKVWVKFLPGNIAANEQFVRKFKDELALLLKLRHPNVVQFLGAVTQSCPMMIVTEFLSGGSLKNYISQGRMEPQKAVAFALDIARGMSYLHSHKPEAVVHRDLKPSNLLLRDACGHIKVANFGLSHSVKNLEGSVEDSVSVKHSGSFCRYMAPEIHRRSAYDKSVDVFSFGLIVQEMMEGHRPFHEIEEDTEVARMYAEENKRPPFRHGGRRYPPFLRELIEKCWDKDPAERPTFNKIIPQLEIIQSNTNWKSKLKSFLGRANK</sequence>
<dbReference type="InterPro" id="IPR000719">
    <property type="entry name" value="Prot_kinase_dom"/>
</dbReference>
<keyword evidence="3" id="KW-0547">Nucleotide-binding</keyword>
<dbReference type="PROSITE" id="PS50088">
    <property type="entry name" value="ANK_REPEAT"/>
    <property type="match status" value="1"/>
</dbReference>
<keyword evidence="10" id="KW-1185">Reference proteome</keyword>
<keyword evidence="5" id="KW-0067">ATP-binding</keyword>
<dbReference type="Pfam" id="PF07714">
    <property type="entry name" value="PK_Tyr_Ser-Thr"/>
    <property type="match status" value="1"/>
</dbReference>
<dbReference type="InterPro" id="IPR051681">
    <property type="entry name" value="Ser/Thr_Kinases-Pseudokinases"/>
</dbReference>
<comment type="caution">
    <text evidence="9">The sequence shown here is derived from an EMBL/GenBank/DDBJ whole genome shotgun (WGS) entry which is preliminary data.</text>
</comment>
<evidence type="ECO:0000256" key="7">
    <source>
        <dbReference type="SAM" id="MobiDB-lite"/>
    </source>
</evidence>
<evidence type="ECO:0000256" key="2">
    <source>
        <dbReference type="ARBA" id="ARBA00022679"/>
    </source>
</evidence>
<dbReference type="Gene3D" id="1.10.510.10">
    <property type="entry name" value="Transferase(Phosphotransferase) domain 1"/>
    <property type="match status" value="1"/>
</dbReference>
<comment type="similarity">
    <text evidence="1">Belongs to the protein kinase superfamily. TKL Ser/Thr protein kinase family.</text>
</comment>
<gene>
    <name evidence="9" type="ORF">R1flu_015178</name>
</gene>
<dbReference type="PIRSF" id="PIRSF000654">
    <property type="entry name" value="Integrin-linked_kinase"/>
    <property type="match status" value="1"/>
</dbReference>
<dbReference type="InterPro" id="IPR008271">
    <property type="entry name" value="Ser/Thr_kinase_AS"/>
</dbReference>
<feature type="repeat" description="ANK" evidence="6">
    <location>
        <begin position="148"/>
        <end position="180"/>
    </location>
</feature>
<proteinExistence type="inferred from homology"/>